<feature type="compositionally biased region" description="Basic and acidic residues" evidence="1">
    <location>
        <begin position="794"/>
        <end position="804"/>
    </location>
</feature>
<reference evidence="2 3" key="1">
    <citation type="journal article" date="2017" name="Gigascience">
        <title>Draft genome of the honey bee ectoparasitic mite, Tropilaelaps mercedesae, is shaped by the parasitic life history.</title>
        <authorList>
            <person name="Dong X."/>
            <person name="Armstrong S.D."/>
            <person name="Xia D."/>
            <person name="Makepeace B.L."/>
            <person name="Darby A.C."/>
            <person name="Kadowaki T."/>
        </authorList>
    </citation>
    <scope>NUCLEOTIDE SEQUENCE [LARGE SCALE GENOMIC DNA]</scope>
    <source>
        <strain evidence="2">Wuxi-XJTLU</strain>
    </source>
</reference>
<proteinExistence type="predicted"/>
<feature type="compositionally biased region" description="Polar residues" evidence="1">
    <location>
        <begin position="150"/>
        <end position="172"/>
    </location>
</feature>
<feature type="compositionally biased region" description="Basic and acidic residues" evidence="1">
    <location>
        <begin position="1565"/>
        <end position="1598"/>
    </location>
</feature>
<feature type="compositionally biased region" description="Polar residues" evidence="1">
    <location>
        <begin position="1369"/>
        <end position="1400"/>
    </location>
</feature>
<name>A0A1V9XL00_9ACAR</name>
<feature type="compositionally biased region" description="Polar residues" evidence="1">
    <location>
        <begin position="1111"/>
        <end position="1122"/>
    </location>
</feature>
<feature type="compositionally biased region" description="Basic and acidic residues" evidence="1">
    <location>
        <begin position="1144"/>
        <end position="1153"/>
    </location>
</feature>
<feature type="compositionally biased region" description="Polar residues" evidence="1">
    <location>
        <begin position="1344"/>
        <end position="1362"/>
    </location>
</feature>
<feature type="compositionally biased region" description="Polar residues" evidence="1">
    <location>
        <begin position="1447"/>
        <end position="1464"/>
    </location>
</feature>
<feature type="region of interest" description="Disordered" evidence="1">
    <location>
        <begin position="1168"/>
        <end position="1209"/>
    </location>
</feature>
<evidence type="ECO:0000313" key="2">
    <source>
        <dbReference type="EMBL" id="OQR74136.1"/>
    </source>
</evidence>
<protein>
    <submittedName>
        <fullName evidence="2">Uncharacterized protein</fullName>
    </submittedName>
</protein>
<dbReference type="InParanoid" id="A0A1V9XL00"/>
<feature type="region of interest" description="Disordered" evidence="1">
    <location>
        <begin position="358"/>
        <end position="384"/>
    </location>
</feature>
<feature type="compositionally biased region" description="Basic residues" evidence="1">
    <location>
        <begin position="1178"/>
        <end position="1188"/>
    </location>
</feature>
<feature type="compositionally biased region" description="Polar residues" evidence="1">
    <location>
        <begin position="739"/>
        <end position="748"/>
    </location>
</feature>
<comment type="caution">
    <text evidence="2">The sequence shown here is derived from an EMBL/GenBank/DDBJ whole genome shotgun (WGS) entry which is preliminary data.</text>
</comment>
<keyword evidence="3" id="KW-1185">Reference proteome</keyword>
<feature type="region of interest" description="Disordered" evidence="1">
    <location>
        <begin position="1232"/>
        <end position="1507"/>
    </location>
</feature>
<evidence type="ECO:0000256" key="1">
    <source>
        <dbReference type="SAM" id="MobiDB-lite"/>
    </source>
</evidence>
<feature type="compositionally biased region" description="Polar residues" evidence="1">
    <location>
        <begin position="1431"/>
        <end position="1440"/>
    </location>
</feature>
<evidence type="ECO:0000313" key="3">
    <source>
        <dbReference type="Proteomes" id="UP000192247"/>
    </source>
</evidence>
<feature type="compositionally biased region" description="Polar residues" evidence="1">
    <location>
        <begin position="805"/>
        <end position="816"/>
    </location>
</feature>
<dbReference type="Proteomes" id="UP000192247">
    <property type="component" value="Unassembled WGS sequence"/>
</dbReference>
<feature type="region of interest" description="Disordered" evidence="1">
    <location>
        <begin position="689"/>
        <end position="750"/>
    </location>
</feature>
<feature type="region of interest" description="Disordered" evidence="1">
    <location>
        <begin position="1532"/>
        <end position="1603"/>
    </location>
</feature>
<feature type="compositionally biased region" description="Polar residues" evidence="1">
    <location>
        <begin position="1278"/>
        <end position="1291"/>
    </location>
</feature>
<accession>A0A1V9XL00</accession>
<gene>
    <name evidence="2" type="ORF">BIW11_09279</name>
</gene>
<feature type="non-terminal residue" evidence="2">
    <location>
        <position position="1631"/>
    </location>
</feature>
<organism evidence="2 3">
    <name type="scientific">Tropilaelaps mercedesae</name>
    <dbReference type="NCBI Taxonomy" id="418985"/>
    <lineage>
        <taxon>Eukaryota</taxon>
        <taxon>Metazoa</taxon>
        <taxon>Ecdysozoa</taxon>
        <taxon>Arthropoda</taxon>
        <taxon>Chelicerata</taxon>
        <taxon>Arachnida</taxon>
        <taxon>Acari</taxon>
        <taxon>Parasitiformes</taxon>
        <taxon>Mesostigmata</taxon>
        <taxon>Gamasina</taxon>
        <taxon>Dermanyssoidea</taxon>
        <taxon>Laelapidae</taxon>
        <taxon>Tropilaelaps</taxon>
    </lineage>
</organism>
<feature type="region of interest" description="Disordered" evidence="1">
    <location>
        <begin position="150"/>
        <end position="176"/>
    </location>
</feature>
<feature type="compositionally biased region" description="Basic and acidic residues" evidence="1">
    <location>
        <begin position="1189"/>
        <end position="1209"/>
    </location>
</feature>
<feature type="region of interest" description="Disordered" evidence="1">
    <location>
        <begin position="790"/>
        <end position="818"/>
    </location>
</feature>
<feature type="region of interest" description="Disordered" evidence="1">
    <location>
        <begin position="1096"/>
        <end position="1153"/>
    </location>
</feature>
<sequence>MFSCALGEGAVPVIMKHNDVVSPPSGHVRGRPWHVVKVFKDSGPRRTRPPNVKVQRRRIKIVNSRTHNEWMGSCDFVDMMVLGSSSGGDLPVSFSDGTVYKNALPEPTVFQAPAEPTDVQSNEQAFSDPVVLVEERTTPVSLNVRRRNTRVPSNGRSIDTSPCSNKKTTPVLETSPAGNALPFDWVSSTKAATPRCTENTSAAKISTAEVPTLASDADESWALIPEDSRLKPLADIPTGSVCMLARGGPASANNSGLPGPSSNHCAGQIATCRSTSFGDAEEIFRDNAQVPIGCGQVEMLVTCGDGASLSCEGGPFQSVVDSAMCQGQPFDVVDHSRRTPAAKRANIEWLKSVAPTRTEAAEPVETPRTANELVERNKPQSSDAKICSNTTLESENVNQKTRLSSACPSAQSRPVNLKLMEFEQCSERRHESAESSKDLRRAVIPRKTYQDLNEREQKFDDTQCRHAVPYSPEIGISGLFDQAELSTWTDTRRPESPAKLVAPLDHGMASPASQEQPSTLDMGVSHRPIKVTPTLGSYTVITTSVYSDRVASMRATTVRKPYADRPLPSSMVHGYFGPGQPASGHTASFQYGYSTPPGTSGILLHPRPLSRSLLRSPYSAFTCVVNSSSTTIVSPAAEMGPASESAPVESERCPVETSRFRSLTQTSGHFFTSSCATKAVSSYVSVTARSWSPNSDSAEDDRNTHRSMDSLGQAASVKPKSRWLLRSTSKSSDDHGVQDKTNVPSTYPSRAGEQRIMQSNEICPLSEIALQPHSGTEVDAMQTADLKAVTPRGSMDEELGKSETSKASPLENTSSYEHGIVRPSADVETGNVVSFSGLPRCTAKPDLQSAIDSPEIYSLESSQNELSETSMKLASRPILFTPKFTRQLASMELKMTPLAGRGQRTASEVDARLNSNLGDDRCPASDTSSQKYSRVLKRLSLWEALKHNEISPEDQLSSKTVQLDVQCAQSSLEPESHSVEHPVETDTGIETNCILTTANAKEDYVQTDKADHLHEVMSPDAPEEHLARWDISQRKTRRNISCTRTLRPRQVLEKQSVFLPAGEEAKEDVLKLLGGLWSPGENANPVESAIPKLVLSSNQSDSSENKEAIGPSSTEPTVQNAKSLRRLSPSAPQTPPPYIEDADFDRGPSMEKRRSLVENANTSADLNAEVLPSASLTHRSKAARRSKMGRKEQAVPHSKKTDLHNLTFSHRESLATDKVDVSSLPDSLKVEKASSAAGSPPERFSSIDLSPPSKRLCGLLSRSSSPSAHLTEPANAESKLTGNGEPSQASGVGTMDPRAGPEDITPVGKDVPSNDRTTIGKATTPPAEAKSTDNLPPGCHGHNTRSSWNRAPLRNEQTNNPGDNADVTAPSQTSQEPPNAGALTSTPSSETTSGDTSNTPEAKRQTRSRHKAKTIAEAGIGVVVSAPKGSVTASNSSGTVTEVLGSANPQTSGQSLPSNTSMSSKGDEIVNTAAMSSRSEEPRAETRVLPADASFRSPNHSRVKRRPRKRFQFSAGKQRQFCIRRQILRRQRALGEQSDEATKQSLVKSEDSSDNARLSELPAPVHDRDELGEVPQEVHKKEGRIDREVHFDETKISDELAEEESVSQQICGAAMDCDEAGHSADYINADD</sequence>
<dbReference type="EMBL" id="MNPL01008654">
    <property type="protein sequence ID" value="OQR74136.1"/>
    <property type="molecule type" value="Genomic_DNA"/>
</dbReference>